<comment type="caution">
    <text evidence="2">The sequence shown here is derived from an EMBL/GenBank/DDBJ whole genome shotgun (WGS) entry which is preliminary data.</text>
</comment>
<reference evidence="2" key="1">
    <citation type="journal article" date="2021" name="Nat. Commun.">
        <title>Genetic determinants of endophytism in the Arabidopsis root mycobiome.</title>
        <authorList>
            <person name="Mesny F."/>
            <person name="Miyauchi S."/>
            <person name="Thiergart T."/>
            <person name="Pickel B."/>
            <person name="Atanasova L."/>
            <person name="Karlsson M."/>
            <person name="Huettel B."/>
            <person name="Barry K.W."/>
            <person name="Haridas S."/>
            <person name="Chen C."/>
            <person name="Bauer D."/>
            <person name="Andreopoulos W."/>
            <person name="Pangilinan J."/>
            <person name="LaButti K."/>
            <person name="Riley R."/>
            <person name="Lipzen A."/>
            <person name="Clum A."/>
            <person name="Drula E."/>
            <person name="Henrissat B."/>
            <person name="Kohler A."/>
            <person name="Grigoriev I.V."/>
            <person name="Martin F.M."/>
            <person name="Hacquard S."/>
        </authorList>
    </citation>
    <scope>NUCLEOTIDE SEQUENCE</scope>
    <source>
        <strain evidence="2">MPI-CAGE-CH-0230</strain>
    </source>
</reference>
<dbReference type="OrthoDB" id="4775384at2759"/>
<feature type="compositionally biased region" description="Low complexity" evidence="1">
    <location>
        <begin position="191"/>
        <end position="209"/>
    </location>
</feature>
<keyword evidence="3" id="KW-1185">Reference proteome</keyword>
<name>A0A9P9BNW4_9PEZI</name>
<evidence type="ECO:0000313" key="2">
    <source>
        <dbReference type="EMBL" id="KAH7027879.1"/>
    </source>
</evidence>
<feature type="region of interest" description="Disordered" evidence="1">
    <location>
        <begin position="282"/>
        <end position="313"/>
    </location>
</feature>
<dbReference type="AlphaFoldDB" id="A0A9P9BNW4"/>
<feature type="compositionally biased region" description="Polar residues" evidence="1">
    <location>
        <begin position="147"/>
        <end position="157"/>
    </location>
</feature>
<feature type="compositionally biased region" description="Basic residues" evidence="1">
    <location>
        <begin position="284"/>
        <end position="294"/>
    </location>
</feature>
<dbReference type="EMBL" id="JAGTJQ010000007">
    <property type="protein sequence ID" value="KAH7027879.1"/>
    <property type="molecule type" value="Genomic_DNA"/>
</dbReference>
<sequence length="385" mass="40955">MSIEATLSRPQITMLQEFVHAVAAKQGYLTTDEESAVWLTVLDKAGPALLPPPSTFYDSACSCSHGAPWRPRLARVGKSPLIRGDGSRKQPLAFARVLSPPGLSGGGQRLQHTPPQGNQPQLWMPLPDGEAEMTAPASFCLPASPGPVNSDTASRNPTMAFRMPPHPNVRFAPADVIDDDELDSLSDDDSSSTSGSSDSSSSSSSSSSSGYFSMPARSFSSALSNASYMSSGSESFVYCEDPTGFLGWDGYLGAVTRAVDTTDDTRTRFAAHFMAGPFAQMTRKQIKRQKKRRGSSGGHTTLEAGPMPPPPPMQRGYGFFGAGLRPGMGPPMPPSGAAYGPGLVPPPPRPPVRQFDPVWGTTPQRRMMPENVKVGGPPRSRMSVV</sequence>
<evidence type="ECO:0000313" key="3">
    <source>
        <dbReference type="Proteomes" id="UP000756346"/>
    </source>
</evidence>
<feature type="region of interest" description="Disordered" evidence="1">
    <location>
        <begin position="102"/>
        <end position="123"/>
    </location>
</feature>
<feature type="region of interest" description="Disordered" evidence="1">
    <location>
        <begin position="332"/>
        <end position="385"/>
    </location>
</feature>
<evidence type="ECO:0000256" key="1">
    <source>
        <dbReference type="SAM" id="MobiDB-lite"/>
    </source>
</evidence>
<feature type="compositionally biased region" description="Polar residues" evidence="1">
    <location>
        <begin position="110"/>
        <end position="121"/>
    </location>
</feature>
<dbReference type="RefSeq" id="XP_046010678.1">
    <property type="nucleotide sequence ID" value="XM_046157002.1"/>
</dbReference>
<organism evidence="2 3">
    <name type="scientific">Microdochium trichocladiopsis</name>
    <dbReference type="NCBI Taxonomy" id="1682393"/>
    <lineage>
        <taxon>Eukaryota</taxon>
        <taxon>Fungi</taxon>
        <taxon>Dikarya</taxon>
        <taxon>Ascomycota</taxon>
        <taxon>Pezizomycotina</taxon>
        <taxon>Sordariomycetes</taxon>
        <taxon>Xylariomycetidae</taxon>
        <taxon>Xylariales</taxon>
        <taxon>Microdochiaceae</taxon>
        <taxon>Microdochium</taxon>
    </lineage>
</organism>
<gene>
    <name evidence="2" type="ORF">B0I36DRAFT_351350</name>
</gene>
<feature type="compositionally biased region" description="Acidic residues" evidence="1">
    <location>
        <begin position="176"/>
        <end position="190"/>
    </location>
</feature>
<accession>A0A9P9BNW4</accession>
<proteinExistence type="predicted"/>
<dbReference type="GeneID" id="70186548"/>
<dbReference type="Proteomes" id="UP000756346">
    <property type="component" value="Unassembled WGS sequence"/>
</dbReference>
<feature type="region of interest" description="Disordered" evidence="1">
    <location>
        <begin position="142"/>
        <end position="211"/>
    </location>
</feature>
<protein>
    <submittedName>
        <fullName evidence="2">Uncharacterized protein</fullName>
    </submittedName>
</protein>